<reference evidence="2" key="1">
    <citation type="submission" date="2024-02" db="UniProtKB">
        <authorList>
            <consortium name="WormBaseParasite"/>
        </authorList>
    </citation>
    <scope>IDENTIFICATION</scope>
</reference>
<protein>
    <submittedName>
        <fullName evidence="2">Uncharacterized protein</fullName>
    </submittedName>
</protein>
<dbReference type="WBParaSite" id="MBELARI_LOCUS8331">
    <property type="protein sequence ID" value="MBELARI_LOCUS8331"/>
    <property type="gene ID" value="MBELARI_LOCUS8331"/>
</dbReference>
<name>A0AAF3FME6_9BILA</name>
<dbReference type="AlphaFoldDB" id="A0AAF3FME6"/>
<accession>A0AAF3FME6</accession>
<organism evidence="1 2">
    <name type="scientific">Mesorhabditis belari</name>
    <dbReference type="NCBI Taxonomy" id="2138241"/>
    <lineage>
        <taxon>Eukaryota</taxon>
        <taxon>Metazoa</taxon>
        <taxon>Ecdysozoa</taxon>
        <taxon>Nematoda</taxon>
        <taxon>Chromadorea</taxon>
        <taxon>Rhabditida</taxon>
        <taxon>Rhabditina</taxon>
        <taxon>Rhabditomorpha</taxon>
        <taxon>Rhabditoidea</taxon>
        <taxon>Rhabditidae</taxon>
        <taxon>Mesorhabditinae</taxon>
        <taxon>Mesorhabditis</taxon>
    </lineage>
</organism>
<evidence type="ECO:0000313" key="2">
    <source>
        <dbReference type="WBParaSite" id="MBELARI_LOCUS8331"/>
    </source>
</evidence>
<evidence type="ECO:0000313" key="1">
    <source>
        <dbReference type="Proteomes" id="UP000887575"/>
    </source>
</evidence>
<sequence>MVGSPCVPGVAEEILAEAGGPQGAIHGNTGIIDPDPNVQQQGRFSSSVFMWLGLNNLVNSTWRPGLPDPTCVVVEDAN</sequence>
<keyword evidence="1" id="KW-1185">Reference proteome</keyword>
<proteinExistence type="predicted"/>
<dbReference type="Proteomes" id="UP000887575">
    <property type="component" value="Unassembled WGS sequence"/>
</dbReference>